<proteinExistence type="predicted"/>
<accession>A0ABR2C6D7</accession>
<organism evidence="1 2">
    <name type="scientific">Hibiscus sabdariffa</name>
    <name type="common">roselle</name>
    <dbReference type="NCBI Taxonomy" id="183260"/>
    <lineage>
        <taxon>Eukaryota</taxon>
        <taxon>Viridiplantae</taxon>
        <taxon>Streptophyta</taxon>
        <taxon>Embryophyta</taxon>
        <taxon>Tracheophyta</taxon>
        <taxon>Spermatophyta</taxon>
        <taxon>Magnoliopsida</taxon>
        <taxon>eudicotyledons</taxon>
        <taxon>Gunneridae</taxon>
        <taxon>Pentapetalae</taxon>
        <taxon>rosids</taxon>
        <taxon>malvids</taxon>
        <taxon>Malvales</taxon>
        <taxon>Malvaceae</taxon>
        <taxon>Malvoideae</taxon>
        <taxon>Hibiscus</taxon>
    </lineage>
</organism>
<reference evidence="1 2" key="1">
    <citation type="journal article" date="2024" name="G3 (Bethesda)">
        <title>Genome assembly of Hibiscus sabdariffa L. provides insights into metabolisms of medicinal natural products.</title>
        <authorList>
            <person name="Kim T."/>
        </authorList>
    </citation>
    <scope>NUCLEOTIDE SEQUENCE [LARGE SCALE GENOMIC DNA]</scope>
    <source>
        <strain evidence="1">TK-2024</strain>
        <tissue evidence="1">Old leaves</tissue>
    </source>
</reference>
<sequence length="186" mass="21489">MASSNFSNDVLFEIFSRTDLKTMKKCRILAKECKDLTYESSFMQLHLQRTTIMVENLLQSLQICRFDSLFLSIDHMDSDWKVTRNLLDFLSEREPVRILATVNEAHNSRKSSRVPILDILRRRWACWCLDQSLYGSKSFGSPTACTTPGRDVPRKVTRTISMTDVTDDTIVRFSIRRVGNGVNRTI</sequence>
<evidence type="ECO:0000313" key="2">
    <source>
        <dbReference type="Proteomes" id="UP001472677"/>
    </source>
</evidence>
<evidence type="ECO:0000313" key="1">
    <source>
        <dbReference type="EMBL" id="KAK8514831.1"/>
    </source>
</evidence>
<comment type="caution">
    <text evidence="1">The sequence shown here is derived from an EMBL/GenBank/DDBJ whole genome shotgun (WGS) entry which is preliminary data.</text>
</comment>
<dbReference type="EMBL" id="JBBPBM010000066">
    <property type="protein sequence ID" value="KAK8514831.1"/>
    <property type="molecule type" value="Genomic_DNA"/>
</dbReference>
<gene>
    <name evidence="1" type="ORF">V6N12_057727</name>
</gene>
<dbReference type="Proteomes" id="UP001472677">
    <property type="component" value="Unassembled WGS sequence"/>
</dbReference>
<keyword evidence="2" id="KW-1185">Reference proteome</keyword>
<protein>
    <recommendedName>
        <fullName evidence="3">F-box domain-containing protein</fullName>
    </recommendedName>
</protein>
<evidence type="ECO:0008006" key="3">
    <source>
        <dbReference type="Google" id="ProtNLM"/>
    </source>
</evidence>
<name>A0ABR2C6D7_9ROSI</name>